<feature type="compositionally biased region" description="Low complexity" evidence="5">
    <location>
        <begin position="1557"/>
        <end position="1592"/>
    </location>
</feature>
<proteinExistence type="inferred from homology"/>
<evidence type="ECO:0000256" key="2">
    <source>
        <dbReference type="ARBA" id="ARBA00022487"/>
    </source>
</evidence>
<comment type="similarity">
    <text evidence="1">Belongs to the type-B carboxylesterase/lipase family.</text>
</comment>
<feature type="compositionally biased region" description="Low complexity" evidence="5">
    <location>
        <begin position="1517"/>
        <end position="1534"/>
    </location>
</feature>
<sequence length="1603" mass="162588">MKSLFIFGVAILAVANCVQSQIVATEKGQIQGSINVSVKSSVKYSSFQGIPYAKPPVGNLRFKESQEAEAWTHVMDCTKPKPVCLQRVGNSTYGDEDCLYVDVHSPVTDLSNIVEKKAVLVWIYDAGLMTGYGVHDQLAHEFFVEKDMVVVKVAHRLDALGYLALNAEGAKGNAGLKDQNLALKWVQKNIEKFGGDAGRVTLFGEGTSSAHVGYHMLLPQSKGLFHKTIHHSGSPLCPWAFKKRNDAIQQSEGVGALFGFSAYDHEQLLTQLQGVSAADLLNKIHATDNYLLGPLALKFTVTVEDWLTASPIELLQGGNLNSCPSMIGFNKNEAFVLNTAGVDVLKTSITSSLQYVSNILPGIIDFALRNFVDLLINAVQQEHTIETSVAYYFSCSVDLMQRYFVNIMQDIPVFYYRLSLETEDNLHELYDSSVSAGAQLSQDVSVLFGHEVAFSASASNTLNQWREKMVGIWVSFARDFESTGGISASATGGVQWQASGSVGAQMDIGSVCSLGGRLLSSFYTVLEKVIEVCLTVNTSSQGIFALRSTIFWFELMFRPVYKLTGASSIFSRRIQSAKMKDLFVFGIVLLAAVANCVQSQVVQTEKGAVSGSISLSVSGSFNYTSFRGIPYAQPPVGKLRFKESVEAEAWSHVLDCTKPKPVCLQHVGNGTTAGEEDCLYVDVHTPHTSFESFAEKKAVLVWIYGSGFLTGYGLQDQNAHEFFLEHDVVLVKVAHRLDVLGYLATDVKGATGNAGLKDQNLALKWVQKNIEKFGGDAGRVTLFGEGSSSAHVGYHMALPQSKGLFHKTIHHSGSPLCPWAFKSRSELISAAGKLAELFGAAAGASHEVILETLQKVSAETLVQSVHALSLLPGPLSVQFGVTIEEWLTSEPAKLFKNGNINSCPVMLGFNQVEAILITAGTEALKNAVSSSIQGISKAIPLLEFGIRTAIDGVSNIIEDTHIVETSTAYYYSMAIDLMQKYLVQVAGSIPVYFYRMSLETEQNLHELYDGAVQAGEEFTADFSVLYGRQVQFSKKVSSALNQMRSKVVGMWVSFAKDSESAISASVTGGVKWVASGYNGNQLDIGKEFSMGLRFLNPIFVAFEGAYEFVLSLGSVTSSVISGISSITQFGHASGHHIGTSSGGSQGGISIGGQGGISGGSSGANKGGSQSGSNGGSSSTGGNSGSGNNGSKGGSSGNGGSQGGISIGGQGGTSGNGGSQGGISFGGQGGTSGGSSGSSKGGSHGGSSSGSSGSGNNGSKGGSSGNGGSQGGISIGGQGGTSGNGGSQGGISFGGQGGTSGGSSGSSKGGSHGGSSSGSSGSGNNGSKGGSSGNGGSQGGISIGGQGGTSGNGGSQGGISFGGQGGTSGGSSGSSKGGSHGGSSSGSSGSGNNGSKGGSSGNGGSQGGISIGGQGGTSGNGGSQGGISFGGQGGTSGGSSGSSKGGSHGGSSSGSSGSGNNGSKGGSSGNGGSQGGISIGGQGGTSGNGGSQGGISFGGQGGTSGGSSGSSKGGSQGGSSSTSGSQNGSQGGSSSDNVHSRYGGNDEDGSSQGGCDRGSSSHSSSNSDSSSSSSSNSGSFVLPGVSGSVSSNGLGSGQGGIKLH</sequence>
<evidence type="ECO:0000259" key="7">
    <source>
        <dbReference type="Pfam" id="PF00135"/>
    </source>
</evidence>
<dbReference type="GO" id="GO:0052689">
    <property type="term" value="F:carboxylic ester hydrolase activity"/>
    <property type="evidence" value="ECO:0007669"/>
    <property type="project" value="UniProtKB-KW"/>
</dbReference>
<dbReference type="Pfam" id="PF00135">
    <property type="entry name" value="COesterase"/>
    <property type="match status" value="2"/>
</dbReference>
<feature type="region of interest" description="Disordered" evidence="5">
    <location>
        <begin position="1136"/>
        <end position="1603"/>
    </location>
</feature>
<feature type="domain" description="Carboxylesterase type B" evidence="7">
    <location>
        <begin position="20"/>
        <end position="497"/>
    </location>
</feature>
<keyword evidence="4" id="KW-0325">Glycoprotein</keyword>
<accession>A0AAJ7RWB2</accession>
<dbReference type="Proteomes" id="UP000694925">
    <property type="component" value="Unplaced"/>
</dbReference>
<evidence type="ECO:0000313" key="9">
    <source>
        <dbReference type="RefSeq" id="XP_026666920.1"/>
    </source>
</evidence>
<keyword evidence="2" id="KW-0719">Serine esterase</keyword>
<evidence type="ECO:0000256" key="3">
    <source>
        <dbReference type="ARBA" id="ARBA00022801"/>
    </source>
</evidence>
<evidence type="ECO:0000313" key="8">
    <source>
        <dbReference type="Proteomes" id="UP000694925"/>
    </source>
</evidence>
<evidence type="ECO:0000256" key="4">
    <source>
        <dbReference type="ARBA" id="ARBA00023180"/>
    </source>
</evidence>
<dbReference type="Gene3D" id="3.40.50.1820">
    <property type="entry name" value="alpha/beta hydrolase"/>
    <property type="match status" value="2"/>
</dbReference>
<gene>
    <name evidence="9" type="primary">LOC108621959</name>
</gene>
<feature type="domain" description="Carboxylesterase type B" evidence="7">
    <location>
        <begin position="599"/>
        <end position="1072"/>
    </location>
</feature>
<dbReference type="RefSeq" id="XP_026666920.1">
    <property type="nucleotide sequence ID" value="XM_026811119.1"/>
</dbReference>
<feature type="compositionally biased region" description="Gly residues" evidence="5">
    <location>
        <begin position="1140"/>
        <end position="1516"/>
    </location>
</feature>
<dbReference type="InterPro" id="IPR002018">
    <property type="entry name" value="CarbesteraseB"/>
</dbReference>
<keyword evidence="3" id="KW-0378">Hydrolase</keyword>
<dbReference type="PANTHER" id="PTHR43142">
    <property type="entry name" value="CARBOXYLIC ESTER HYDROLASE"/>
    <property type="match status" value="1"/>
</dbReference>
<keyword evidence="6" id="KW-0732">Signal</keyword>
<protein>
    <submittedName>
        <fullName evidence="9">Uncharacterized protein LOC108621959</fullName>
    </submittedName>
</protein>
<feature type="signal peptide" evidence="6">
    <location>
        <begin position="1"/>
        <end position="20"/>
    </location>
</feature>
<evidence type="ECO:0000256" key="1">
    <source>
        <dbReference type="ARBA" id="ARBA00005964"/>
    </source>
</evidence>
<reference evidence="9" key="1">
    <citation type="submission" date="2025-08" db="UniProtKB">
        <authorList>
            <consortium name="RefSeq"/>
        </authorList>
    </citation>
    <scope>IDENTIFICATION</scope>
    <source>
        <tissue evidence="9">Whole body</tissue>
    </source>
</reference>
<keyword evidence="8" id="KW-1185">Reference proteome</keyword>
<name>A0AAJ7RWB2_9HYME</name>
<organism evidence="8 9">
    <name type="scientific">Ceratina calcarata</name>
    <dbReference type="NCBI Taxonomy" id="156304"/>
    <lineage>
        <taxon>Eukaryota</taxon>
        <taxon>Metazoa</taxon>
        <taxon>Ecdysozoa</taxon>
        <taxon>Arthropoda</taxon>
        <taxon>Hexapoda</taxon>
        <taxon>Insecta</taxon>
        <taxon>Pterygota</taxon>
        <taxon>Neoptera</taxon>
        <taxon>Endopterygota</taxon>
        <taxon>Hymenoptera</taxon>
        <taxon>Apocrita</taxon>
        <taxon>Aculeata</taxon>
        <taxon>Apoidea</taxon>
        <taxon>Anthophila</taxon>
        <taxon>Apidae</taxon>
        <taxon>Ceratina</taxon>
        <taxon>Zadontomerus</taxon>
    </lineage>
</organism>
<feature type="chain" id="PRO_5042579778" evidence="6">
    <location>
        <begin position="21"/>
        <end position="1603"/>
    </location>
</feature>
<dbReference type="PANTHER" id="PTHR43142:SF1">
    <property type="entry name" value="CARBOXYLIC ESTER HYDROLASE"/>
    <property type="match status" value="1"/>
</dbReference>
<dbReference type="SUPFAM" id="SSF53474">
    <property type="entry name" value="alpha/beta-Hydrolases"/>
    <property type="match status" value="2"/>
</dbReference>
<evidence type="ECO:0000256" key="5">
    <source>
        <dbReference type="SAM" id="MobiDB-lite"/>
    </source>
</evidence>
<evidence type="ECO:0000256" key="6">
    <source>
        <dbReference type="SAM" id="SignalP"/>
    </source>
</evidence>
<dbReference type="InterPro" id="IPR029058">
    <property type="entry name" value="AB_hydrolase_fold"/>
</dbReference>
<feature type="compositionally biased region" description="Gly residues" evidence="5">
    <location>
        <begin position="1593"/>
        <end position="1603"/>
    </location>
</feature>
<dbReference type="KEGG" id="ccal:108621959"/>
<dbReference type="GeneID" id="108621959"/>